<reference evidence="15" key="1">
    <citation type="submission" date="2018-06" db="EMBL/GenBank/DDBJ databases">
        <authorList>
            <person name="Zhirakovskaya E."/>
        </authorList>
    </citation>
    <scope>NUCLEOTIDE SEQUENCE</scope>
</reference>
<evidence type="ECO:0000256" key="8">
    <source>
        <dbReference type="ARBA" id="ARBA00022777"/>
    </source>
</evidence>
<dbReference type="InterPro" id="IPR003594">
    <property type="entry name" value="HATPase_dom"/>
</dbReference>
<accession>A0A3B0XNF6</accession>
<keyword evidence="11" id="KW-0902">Two-component regulatory system</keyword>
<organism evidence="15">
    <name type="scientific">hydrothermal vent metagenome</name>
    <dbReference type="NCBI Taxonomy" id="652676"/>
    <lineage>
        <taxon>unclassified sequences</taxon>
        <taxon>metagenomes</taxon>
        <taxon>ecological metagenomes</taxon>
    </lineage>
</organism>
<evidence type="ECO:0000256" key="9">
    <source>
        <dbReference type="ARBA" id="ARBA00022840"/>
    </source>
</evidence>
<dbReference type="EC" id="2.7.13.3" evidence="3"/>
<dbReference type="SMART" id="SM00388">
    <property type="entry name" value="HisKA"/>
    <property type="match status" value="1"/>
</dbReference>
<feature type="transmembrane region" description="Helical" evidence="13">
    <location>
        <begin position="7"/>
        <end position="29"/>
    </location>
</feature>
<dbReference type="EMBL" id="UOFH01000341">
    <property type="protein sequence ID" value="VAW66280.1"/>
    <property type="molecule type" value="Genomic_DNA"/>
</dbReference>
<evidence type="ECO:0000256" key="10">
    <source>
        <dbReference type="ARBA" id="ARBA00022989"/>
    </source>
</evidence>
<dbReference type="GO" id="GO:0005886">
    <property type="term" value="C:plasma membrane"/>
    <property type="evidence" value="ECO:0007669"/>
    <property type="project" value="TreeGrafter"/>
</dbReference>
<dbReference type="CDD" id="cd00075">
    <property type="entry name" value="HATPase"/>
    <property type="match status" value="1"/>
</dbReference>
<evidence type="ECO:0000256" key="1">
    <source>
        <dbReference type="ARBA" id="ARBA00000085"/>
    </source>
</evidence>
<dbReference type="SUPFAM" id="SSF55874">
    <property type="entry name" value="ATPase domain of HSP90 chaperone/DNA topoisomerase II/histidine kinase"/>
    <property type="match status" value="1"/>
</dbReference>
<evidence type="ECO:0000256" key="3">
    <source>
        <dbReference type="ARBA" id="ARBA00012438"/>
    </source>
</evidence>
<feature type="domain" description="Histidine kinase" evidence="14">
    <location>
        <begin position="253"/>
        <end position="456"/>
    </location>
</feature>
<dbReference type="Gene3D" id="3.30.565.10">
    <property type="entry name" value="Histidine kinase-like ATPase, C-terminal domain"/>
    <property type="match status" value="1"/>
</dbReference>
<comment type="catalytic activity">
    <reaction evidence="1">
        <text>ATP + protein L-histidine = ADP + protein N-phospho-L-histidine.</text>
        <dbReference type="EC" id="2.7.13.3"/>
    </reaction>
</comment>
<name>A0A3B0XNF6_9ZZZZ</name>
<dbReference type="AlphaFoldDB" id="A0A3B0XNF6"/>
<dbReference type="PANTHER" id="PTHR45436">
    <property type="entry name" value="SENSOR HISTIDINE KINASE YKOH"/>
    <property type="match status" value="1"/>
</dbReference>
<evidence type="ECO:0000256" key="5">
    <source>
        <dbReference type="ARBA" id="ARBA00022679"/>
    </source>
</evidence>
<keyword evidence="9" id="KW-0067">ATP-binding</keyword>
<dbReference type="SMART" id="SM00387">
    <property type="entry name" value="HATPase_c"/>
    <property type="match status" value="1"/>
</dbReference>
<evidence type="ECO:0000256" key="11">
    <source>
        <dbReference type="ARBA" id="ARBA00023012"/>
    </source>
</evidence>
<dbReference type="InterPro" id="IPR003661">
    <property type="entry name" value="HisK_dim/P_dom"/>
</dbReference>
<dbReference type="PRINTS" id="PR00344">
    <property type="entry name" value="BCTRLSENSOR"/>
</dbReference>
<keyword evidence="6 13" id="KW-0812">Transmembrane</keyword>
<dbReference type="Gene3D" id="1.10.287.130">
    <property type="match status" value="1"/>
</dbReference>
<dbReference type="GO" id="GO:0000155">
    <property type="term" value="F:phosphorelay sensor kinase activity"/>
    <property type="evidence" value="ECO:0007669"/>
    <property type="project" value="InterPro"/>
</dbReference>
<evidence type="ECO:0000313" key="15">
    <source>
        <dbReference type="EMBL" id="VAW66280.1"/>
    </source>
</evidence>
<evidence type="ECO:0000256" key="13">
    <source>
        <dbReference type="SAM" id="Phobius"/>
    </source>
</evidence>
<dbReference type="Pfam" id="PF00512">
    <property type="entry name" value="HisKA"/>
    <property type="match status" value="1"/>
</dbReference>
<dbReference type="InterPro" id="IPR013727">
    <property type="entry name" value="2CSK_N"/>
</dbReference>
<evidence type="ECO:0000256" key="12">
    <source>
        <dbReference type="ARBA" id="ARBA00023136"/>
    </source>
</evidence>
<dbReference type="Pfam" id="PF08521">
    <property type="entry name" value="2CSK_N"/>
    <property type="match status" value="1"/>
</dbReference>
<keyword evidence="4" id="KW-0597">Phosphoprotein</keyword>
<keyword evidence="8 15" id="KW-0418">Kinase</keyword>
<gene>
    <name evidence="15" type="ORF">MNBD_GAMMA08-940</name>
</gene>
<dbReference type="GO" id="GO:0005524">
    <property type="term" value="F:ATP binding"/>
    <property type="evidence" value="ECO:0007669"/>
    <property type="project" value="UniProtKB-KW"/>
</dbReference>
<dbReference type="SUPFAM" id="SSF47384">
    <property type="entry name" value="Homodimeric domain of signal transducing histidine kinase"/>
    <property type="match status" value="1"/>
</dbReference>
<evidence type="ECO:0000259" key="14">
    <source>
        <dbReference type="PROSITE" id="PS50109"/>
    </source>
</evidence>
<dbReference type="InterPro" id="IPR004358">
    <property type="entry name" value="Sig_transdc_His_kin-like_C"/>
</dbReference>
<evidence type="ECO:0000256" key="2">
    <source>
        <dbReference type="ARBA" id="ARBA00004141"/>
    </source>
</evidence>
<comment type="subcellular location">
    <subcellularLocation>
        <location evidence="2">Membrane</location>
        <topology evidence="2">Multi-pass membrane protein</topology>
    </subcellularLocation>
</comment>
<evidence type="ECO:0000256" key="4">
    <source>
        <dbReference type="ARBA" id="ARBA00022553"/>
    </source>
</evidence>
<dbReference type="InterPro" id="IPR050428">
    <property type="entry name" value="TCS_sensor_his_kinase"/>
</dbReference>
<dbReference type="InterPro" id="IPR036097">
    <property type="entry name" value="HisK_dim/P_sf"/>
</dbReference>
<dbReference type="InterPro" id="IPR036890">
    <property type="entry name" value="HATPase_C_sf"/>
</dbReference>
<keyword evidence="5" id="KW-0808">Transferase</keyword>
<keyword evidence="7" id="KW-0547">Nucleotide-binding</keyword>
<dbReference type="PANTHER" id="PTHR45436:SF14">
    <property type="entry name" value="SENSOR PROTEIN QSEC"/>
    <property type="match status" value="1"/>
</dbReference>
<sequence length="468" mass="53237">MKYSLRHYLLISILLTLVITGGTTIWGGYHASVHEVEELFDAQLSRSAKLMLGLALAEVNLGHIKEFSHSVKENQFSTLHKQRIEQEIYQQGHFYELKLAYQVWDSYGNMLLRSANAPLQPMSDMQRGYANKIFNQQNWRTYSLWNSNHNFQVITAEREDVREDLVNKITLQMTWPFILLFPVMGSLVWFFVSRGLAPLEQIAHDIAGRESENLHALKFEHIPLEIQPLVDELNHLFKSLRLSFDKERRFTSDAAHELRTPLAALKVHLQLYESSDNTEDKKNALISIRQGVDRASHLVDQLLGLARLDPQAIRAMQKAKPVNLHELSVNVIAEIYPIARAKEQTISLIGDEKVCLQGYVYPLEAMLRNLISNAVTYTPKGGEVMLELKQQAGQLDIYFHDSGPGIPVEQREDVLQRFRKVDSNMHSGTGIGLSIVERVAELHHLQITLLDSTKLGGLCVHLKGANHS</sequence>
<dbReference type="PROSITE" id="PS50109">
    <property type="entry name" value="HIS_KIN"/>
    <property type="match status" value="1"/>
</dbReference>
<keyword evidence="10 13" id="KW-1133">Transmembrane helix</keyword>
<dbReference type="CDD" id="cd00082">
    <property type="entry name" value="HisKA"/>
    <property type="match status" value="1"/>
</dbReference>
<dbReference type="Pfam" id="PF02518">
    <property type="entry name" value="HATPase_c"/>
    <property type="match status" value="1"/>
</dbReference>
<dbReference type="InterPro" id="IPR005467">
    <property type="entry name" value="His_kinase_dom"/>
</dbReference>
<proteinExistence type="predicted"/>
<dbReference type="FunFam" id="1.10.287.130:FF:000035">
    <property type="entry name" value="Two-component sensor histidine kinase"/>
    <property type="match status" value="1"/>
</dbReference>
<keyword evidence="12 13" id="KW-0472">Membrane</keyword>
<evidence type="ECO:0000256" key="6">
    <source>
        <dbReference type="ARBA" id="ARBA00022692"/>
    </source>
</evidence>
<evidence type="ECO:0000256" key="7">
    <source>
        <dbReference type="ARBA" id="ARBA00022741"/>
    </source>
</evidence>
<protein>
    <recommendedName>
        <fullName evidence="3">histidine kinase</fullName>
        <ecNumber evidence="3">2.7.13.3</ecNumber>
    </recommendedName>
</protein>